<dbReference type="AlphaFoldDB" id="A0A0J1HJI8"/>
<dbReference type="InterPro" id="IPR008966">
    <property type="entry name" value="Adhesion_dom_sf"/>
</dbReference>
<dbReference type="InterPro" id="IPR051172">
    <property type="entry name" value="Chlamydia_OmcB"/>
</dbReference>
<dbReference type="PANTHER" id="PTHR34819:SF3">
    <property type="entry name" value="CELL SURFACE PROTEIN"/>
    <property type="match status" value="1"/>
</dbReference>
<dbReference type="PANTHER" id="PTHR34819">
    <property type="entry name" value="LARGE CYSTEINE-RICH PERIPLASMIC PROTEIN OMCB"/>
    <property type="match status" value="1"/>
</dbReference>
<evidence type="ECO:0000259" key="1">
    <source>
        <dbReference type="Pfam" id="PF01345"/>
    </source>
</evidence>
<reference evidence="2 3" key="1">
    <citation type="submission" date="2015-05" db="EMBL/GenBank/DDBJ databases">
        <title>Whole genome sequence and identification of bacterial endophytes from Costus igneus.</title>
        <authorList>
            <person name="Lee Y.P."/>
            <person name="Gan H.M."/>
            <person name="Eng W."/>
            <person name="Wheatley M.S."/>
            <person name="Caraballo A."/>
            <person name="Polter S."/>
            <person name="Savka M.A."/>
            <person name="Hudson A.O."/>
        </authorList>
    </citation>
    <scope>NUCLEOTIDE SEQUENCE [LARGE SCALE GENOMIC DNA]</scope>
    <source>
        <strain evidence="2 3">RIT375</strain>
    </source>
</reference>
<dbReference type="EMBL" id="LDPG01000058">
    <property type="protein sequence ID" value="KLV13927.1"/>
    <property type="molecule type" value="Genomic_DNA"/>
</dbReference>
<name>A0A0J1HJI8_BACAN</name>
<feature type="domain" description="DUF11" evidence="1">
    <location>
        <begin position="41"/>
        <end position="141"/>
    </location>
</feature>
<proteinExistence type="predicted"/>
<dbReference type="SUPFAM" id="SSF49401">
    <property type="entry name" value="Bacterial adhesins"/>
    <property type="match status" value="1"/>
</dbReference>
<comment type="caution">
    <text evidence="2">The sequence shown here is derived from an EMBL/GenBank/DDBJ whole genome shotgun (WGS) entry which is preliminary data.</text>
</comment>
<organism evidence="2 3">
    <name type="scientific">Bacillus anthracis</name>
    <name type="common">anthrax bacterium</name>
    <dbReference type="NCBI Taxonomy" id="1392"/>
    <lineage>
        <taxon>Bacteria</taxon>
        <taxon>Bacillati</taxon>
        <taxon>Bacillota</taxon>
        <taxon>Bacilli</taxon>
        <taxon>Bacillales</taxon>
        <taxon>Bacillaceae</taxon>
        <taxon>Bacillus</taxon>
        <taxon>Bacillus cereus group</taxon>
    </lineage>
</organism>
<dbReference type="Proteomes" id="UP000035904">
    <property type="component" value="Unassembled WGS sequence"/>
</dbReference>
<dbReference type="Gene3D" id="2.60.40.740">
    <property type="match status" value="1"/>
</dbReference>
<sequence>MNNIAVIHYEYQPDQSLPPISETTSSNTTNIQFIDAILIATKSANTVLATIDETIEYTVLIQNNGSTTTNSIFFTDIIEDGTVFISGSVTVNNTVLPAADPNIGFSIPNITSGQVATITFQVSVTNLPAANPTPNTANIVYDFIFNPDFAPIQKSTTSNTT</sequence>
<evidence type="ECO:0000313" key="3">
    <source>
        <dbReference type="Proteomes" id="UP000035904"/>
    </source>
</evidence>
<protein>
    <recommendedName>
        <fullName evidence="1">DUF11 domain-containing protein</fullName>
    </recommendedName>
</protein>
<dbReference type="InterPro" id="IPR047589">
    <property type="entry name" value="DUF11_rpt"/>
</dbReference>
<dbReference type="NCBIfam" id="TIGR01451">
    <property type="entry name" value="B_ant_repeat"/>
    <property type="match status" value="1"/>
</dbReference>
<accession>A0A0J1HJI8</accession>
<dbReference type="Pfam" id="PF01345">
    <property type="entry name" value="DUF11"/>
    <property type="match status" value="1"/>
</dbReference>
<evidence type="ECO:0000313" key="2">
    <source>
        <dbReference type="EMBL" id="KLV13927.1"/>
    </source>
</evidence>
<gene>
    <name evidence="2" type="ORF">ABW01_29600</name>
</gene>
<feature type="non-terminal residue" evidence="2">
    <location>
        <position position="161"/>
    </location>
</feature>
<dbReference type="InterPro" id="IPR001434">
    <property type="entry name" value="OmcB-like_DUF11"/>
</dbReference>